<dbReference type="SUPFAM" id="SSF51182">
    <property type="entry name" value="RmlC-like cupins"/>
    <property type="match status" value="1"/>
</dbReference>
<dbReference type="PANTHER" id="PTHR13903:SF8">
    <property type="entry name" value="PIRIN"/>
    <property type="match status" value="1"/>
</dbReference>
<evidence type="ECO:0008006" key="7">
    <source>
        <dbReference type="Google" id="ProtNLM"/>
    </source>
</evidence>
<accession>A0A1H4MET2</accession>
<evidence type="ECO:0000313" key="6">
    <source>
        <dbReference type="Proteomes" id="UP000182652"/>
    </source>
</evidence>
<evidence type="ECO:0000313" key="5">
    <source>
        <dbReference type="EMBL" id="SEB81035.1"/>
    </source>
</evidence>
<evidence type="ECO:0000256" key="2">
    <source>
        <dbReference type="RuleBase" id="RU003457"/>
    </source>
</evidence>
<feature type="domain" description="Pirin N-terminal" evidence="3">
    <location>
        <begin position="45"/>
        <end position="140"/>
    </location>
</feature>
<reference evidence="5 6" key="1">
    <citation type="submission" date="2016-10" db="EMBL/GenBank/DDBJ databases">
        <authorList>
            <person name="de Groot N.N."/>
        </authorList>
    </citation>
    <scope>NUCLEOTIDE SEQUENCE [LARGE SCALE GENOMIC DNA]</scope>
    <source>
        <strain evidence="5 6">DSM 10495</strain>
    </source>
</reference>
<sequence>MTNLDPSPDQQACPARTTVPEPCLEVWPERAVPLGGIRAITVQRTLPLKDLPTIGAWCFLDRFGPGRVAMTVLPHPHIGLQTVTWPLKGEIRHRDSLGSDVTVRPGELNLMTAGRGIAHSEFTCVEGDEIPVQEGLQFWVALPEEHRHREPAFEQHQDLPVATGEGWEATVVMGSLAGVSSPASAFSPLVGAQVDAAGSVVIPLDPGFEHALLVIDGTLSVEGQSLEPGPLLYLGGQRTSLTVDAGPGARFFLLGGEPLGEDLLMWWNFVGRNHEEIVQARDDWEASGVLYTDDGVEPTPTEIAGSRFGWVAGHQGGATAEAQAEVGHIPAPPLPGVTLRPRVRRR</sequence>
<evidence type="ECO:0000259" key="3">
    <source>
        <dbReference type="Pfam" id="PF02678"/>
    </source>
</evidence>
<dbReference type="STRING" id="156980.SAMN04489745_1311"/>
<dbReference type="CDD" id="cd02247">
    <property type="entry name" value="cupin_pirin_C"/>
    <property type="match status" value="1"/>
</dbReference>
<dbReference type="RefSeq" id="WP_066211344.1">
    <property type="nucleotide sequence ID" value="NZ_FNSN01000003.1"/>
</dbReference>
<dbReference type="InterPro" id="IPR003829">
    <property type="entry name" value="Pirin_N_dom"/>
</dbReference>
<organism evidence="5 6">
    <name type="scientific">Arthrobacter woluwensis</name>
    <dbReference type="NCBI Taxonomy" id="156980"/>
    <lineage>
        <taxon>Bacteria</taxon>
        <taxon>Bacillati</taxon>
        <taxon>Actinomycetota</taxon>
        <taxon>Actinomycetes</taxon>
        <taxon>Micrococcales</taxon>
        <taxon>Micrococcaceae</taxon>
        <taxon>Arthrobacter</taxon>
    </lineage>
</organism>
<dbReference type="Gene3D" id="2.60.120.10">
    <property type="entry name" value="Jelly Rolls"/>
    <property type="match status" value="2"/>
</dbReference>
<keyword evidence="6" id="KW-1185">Reference proteome</keyword>
<dbReference type="Pfam" id="PF02678">
    <property type="entry name" value="Pirin"/>
    <property type="match status" value="1"/>
</dbReference>
<protein>
    <recommendedName>
        <fullName evidence="7">Pirin</fullName>
    </recommendedName>
</protein>
<dbReference type="PANTHER" id="PTHR13903">
    <property type="entry name" value="PIRIN-RELATED"/>
    <property type="match status" value="1"/>
</dbReference>
<dbReference type="InterPro" id="IPR012093">
    <property type="entry name" value="Pirin"/>
</dbReference>
<feature type="domain" description="Pirin C-terminal" evidence="4">
    <location>
        <begin position="192"/>
        <end position="286"/>
    </location>
</feature>
<comment type="similarity">
    <text evidence="1 2">Belongs to the pirin family.</text>
</comment>
<dbReference type="Proteomes" id="UP000182652">
    <property type="component" value="Unassembled WGS sequence"/>
</dbReference>
<proteinExistence type="inferred from homology"/>
<dbReference type="EMBL" id="FNSN01000003">
    <property type="protein sequence ID" value="SEB81035.1"/>
    <property type="molecule type" value="Genomic_DNA"/>
</dbReference>
<dbReference type="InterPro" id="IPR008778">
    <property type="entry name" value="Pirin_C_dom"/>
</dbReference>
<dbReference type="Pfam" id="PF05726">
    <property type="entry name" value="Pirin_C"/>
    <property type="match status" value="1"/>
</dbReference>
<dbReference type="InterPro" id="IPR014710">
    <property type="entry name" value="RmlC-like_jellyroll"/>
</dbReference>
<evidence type="ECO:0000259" key="4">
    <source>
        <dbReference type="Pfam" id="PF05726"/>
    </source>
</evidence>
<name>A0A1H4MET2_9MICC</name>
<dbReference type="AlphaFoldDB" id="A0A1H4MET2"/>
<gene>
    <name evidence="5" type="ORF">SAMN04489745_1311</name>
</gene>
<dbReference type="InterPro" id="IPR011051">
    <property type="entry name" value="RmlC_Cupin_sf"/>
</dbReference>
<evidence type="ECO:0000256" key="1">
    <source>
        <dbReference type="ARBA" id="ARBA00008416"/>
    </source>
</evidence>